<name>A0A7S0PRD5_9CHLO</name>
<feature type="compositionally biased region" description="Basic residues" evidence="1">
    <location>
        <begin position="97"/>
        <end position="106"/>
    </location>
</feature>
<organism evidence="2">
    <name type="scientific">Ostreococcus mediterraneus</name>
    <dbReference type="NCBI Taxonomy" id="1486918"/>
    <lineage>
        <taxon>Eukaryota</taxon>
        <taxon>Viridiplantae</taxon>
        <taxon>Chlorophyta</taxon>
        <taxon>Mamiellophyceae</taxon>
        <taxon>Mamiellales</taxon>
        <taxon>Bathycoccaceae</taxon>
        <taxon>Ostreococcus</taxon>
    </lineage>
</organism>
<evidence type="ECO:0000256" key="1">
    <source>
        <dbReference type="SAM" id="MobiDB-lite"/>
    </source>
</evidence>
<evidence type="ECO:0000313" key="2">
    <source>
        <dbReference type="EMBL" id="CAD8586106.1"/>
    </source>
</evidence>
<reference evidence="2" key="1">
    <citation type="submission" date="2021-01" db="EMBL/GenBank/DDBJ databases">
        <authorList>
            <person name="Corre E."/>
            <person name="Pelletier E."/>
            <person name="Niang G."/>
            <person name="Scheremetjew M."/>
            <person name="Finn R."/>
            <person name="Kale V."/>
            <person name="Holt S."/>
            <person name="Cochrane G."/>
            <person name="Meng A."/>
            <person name="Brown T."/>
            <person name="Cohen L."/>
        </authorList>
    </citation>
    <scope>NUCLEOTIDE SEQUENCE</scope>
    <source>
        <strain evidence="2">Clade-D-RCC2572</strain>
    </source>
</reference>
<sequence>MGTTRVTRGAVVAAAAVRATAKRRRGGVGVESETVTTMRREDDDDDDDDDDENPSNSTQSDDDDGIIDDDAATDSGAAPAPSTSARGRRERAEASKHKPFGGKRATRLPDADDIAFAYARFDVKKRGFFSARDIRRVADANGFADWTDDDVRRMSAAFKPKRVRDAMSADDPTMFKLTRDEFSDVVRRSGARVGD</sequence>
<evidence type="ECO:0008006" key="3">
    <source>
        <dbReference type="Google" id="ProtNLM"/>
    </source>
</evidence>
<dbReference type="AlphaFoldDB" id="A0A7S0PRD5"/>
<proteinExistence type="predicted"/>
<protein>
    <recommendedName>
        <fullName evidence="3">EF-hand domain-containing protein</fullName>
    </recommendedName>
</protein>
<feature type="compositionally biased region" description="Acidic residues" evidence="1">
    <location>
        <begin position="42"/>
        <end position="53"/>
    </location>
</feature>
<feature type="compositionally biased region" description="Low complexity" evidence="1">
    <location>
        <begin position="73"/>
        <end position="85"/>
    </location>
</feature>
<dbReference type="EMBL" id="HBEW01006831">
    <property type="protein sequence ID" value="CAD8586106.1"/>
    <property type="molecule type" value="Transcribed_RNA"/>
</dbReference>
<feature type="region of interest" description="Disordered" evidence="1">
    <location>
        <begin position="18"/>
        <end position="107"/>
    </location>
</feature>
<accession>A0A7S0PRD5</accession>
<gene>
    <name evidence="2" type="ORF">OMED0929_LOCUS5777</name>
</gene>
<feature type="compositionally biased region" description="Acidic residues" evidence="1">
    <location>
        <begin position="60"/>
        <end position="72"/>
    </location>
</feature>